<accession>A0A077RZ11</accession>
<gene>
    <name evidence="2" type="ORF">TRAES_3BF074200020CFD_c1</name>
</gene>
<sequence length="305" mass="32581">MIYGSMKNSNIYFSQLNTLAVQLNMHAGQLIYAEGAEKSEKSSLRNGNLQIIATKQKGKRECVAASKNKGKMLYLNELPPDLNELPHDMDQQQPSIQQGNCTENGRSVYYTQASHDGNPTGHDNVAGQSSAHGAPIVVSLQSESHTLDDTGTEANVPGPTRTELEAGVFDRAVQVEEGEDEAGDANPQRPPPPPGPTSSALCATPNGPTGRTQGAHNPGDYNPSTMTGRATAGDRDGPTAPLEAASLAQASDDFVPRDPPRSTTKGRAKSRRYKSALELHPKKKNKCSQCQSTEHTAGVCPQRLL</sequence>
<reference evidence="2" key="1">
    <citation type="journal article" date="2014" name="Science">
        <title>Structural and functional partitioning of bread wheat chromosome 3B.</title>
        <authorList>
            <person name="Choulet F."/>
            <person name="Alberti A."/>
            <person name="Theil S."/>
            <person name="Glover N."/>
            <person name="Barbe V."/>
            <person name="Daron J."/>
            <person name="Pingault L."/>
            <person name="Sourdille P."/>
            <person name="Couloux A."/>
            <person name="Paux E."/>
            <person name="Leroy P."/>
            <person name="Mangenot S."/>
            <person name="Guilhot N."/>
            <person name="Le Gouis J."/>
            <person name="Balfourier F."/>
            <person name="Alaux M."/>
            <person name="Jamilloux V."/>
            <person name="Poulain J."/>
            <person name="Durand C."/>
            <person name="Bellec A."/>
            <person name="Gaspin C."/>
            <person name="Safar J."/>
            <person name="Dolezel J."/>
            <person name="Rogers J."/>
            <person name="Vandepoele K."/>
            <person name="Aury J.M."/>
            <person name="Mayer K."/>
            <person name="Berges H."/>
            <person name="Quesneville H."/>
            <person name="Wincker P."/>
            <person name="Feuillet C."/>
        </authorList>
    </citation>
    <scope>NUCLEOTIDE SEQUENCE</scope>
</reference>
<evidence type="ECO:0000313" key="2">
    <source>
        <dbReference type="EMBL" id="CDM82626.1"/>
    </source>
</evidence>
<evidence type="ECO:0000256" key="1">
    <source>
        <dbReference type="SAM" id="MobiDB-lite"/>
    </source>
</evidence>
<feature type="region of interest" description="Disordered" evidence="1">
    <location>
        <begin position="110"/>
        <end position="129"/>
    </location>
</feature>
<name>A0A077RZ11_WHEAT</name>
<feature type="region of interest" description="Disordered" evidence="1">
    <location>
        <begin position="177"/>
        <end position="305"/>
    </location>
</feature>
<dbReference type="EMBL" id="HG670306">
    <property type="protein sequence ID" value="CDM82626.1"/>
    <property type="molecule type" value="Genomic_DNA"/>
</dbReference>
<feature type="compositionally biased region" description="Basic residues" evidence="1">
    <location>
        <begin position="264"/>
        <end position="274"/>
    </location>
</feature>
<feature type="region of interest" description="Disordered" evidence="1">
    <location>
        <begin position="144"/>
        <end position="164"/>
    </location>
</feature>
<protein>
    <submittedName>
        <fullName evidence="2">Uncharacterized protein</fullName>
    </submittedName>
</protein>
<proteinExistence type="predicted"/>
<dbReference type="HOGENOM" id="CLU_889699_0_0_1"/>
<organism evidence="2">
    <name type="scientific">Triticum aestivum</name>
    <name type="common">Wheat</name>
    <dbReference type="NCBI Taxonomy" id="4565"/>
    <lineage>
        <taxon>Eukaryota</taxon>
        <taxon>Viridiplantae</taxon>
        <taxon>Streptophyta</taxon>
        <taxon>Embryophyta</taxon>
        <taxon>Tracheophyta</taxon>
        <taxon>Spermatophyta</taxon>
        <taxon>Magnoliopsida</taxon>
        <taxon>Liliopsida</taxon>
        <taxon>Poales</taxon>
        <taxon>Poaceae</taxon>
        <taxon>BOP clade</taxon>
        <taxon>Pooideae</taxon>
        <taxon>Triticodae</taxon>
        <taxon>Triticeae</taxon>
        <taxon>Triticinae</taxon>
        <taxon>Triticum</taxon>
    </lineage>
</organism>
<feature type="compositionally biased region" description="Polar residues" evidence="1">
    <location>
        <begin position="197"/>
        <end position="215"/>
    </location>
</feature>
<dbReference type="AlphaFoldDB" id="A0A077RZ11"/>